<protein>
    <submittedName>
        <fullName evidence="2">Rhodanese-like domain-containing protein</fullName>
    </submittedName>
</protein>
<feature type="domain" description="Rhodanese" evidence="1">
    <location>
        <begin position="22"/>
        <end position="110"/>
    </location>
</feature>
<dbReference type="Pfam" id="PF00581">
    <property type="entry name" value="Rhodanese"/>
    <property type="match status" value="1"/>
</dbReference>
<dbReference type="PANTHER" id="PTHR43031:SF18">
    <property type="entry name" value="RHODANESE-RELATED SULFURTRANSFERASES"/>
    <property type="match status" value="1"/>
</dbReference>
<accession>A0ABW4BG52</accession>
<dbReference type="EMBL" id="JBHTOA010000031">
    <property type="protein sequence ID" value="MFD1399234.1"/>
    <property type="molecule type" value="Genomic_DNA"/>
</dbReference>
<proteinExistence type="predicted"/>
<dbReference type="InterPro" id="IPR036873">
    <property type="entry name" value="Rhodanese-like_dom_sf"/>
</dbReference>
<evidence type="ECO:0000259" key="1">
    <source>
        <dbReference type="PROSITE" id="PS50206"/>
    </source>
</evidence>
<dbReference type="Gene3D" id="3.40.250.10">
    <property type="entry name" value="Rhodanese-like domain"/>
    <property type="match status" value="1"/>
</dbReference>
<evidence type="ECO:0000313" key="3">
    <source>
        <dbReference type="Proteomes" id="UP001597199"/>
    </source>
</evidence>
<name>A0ABW4BG52_9LACO</name>
<dbReference type="SUPFAM" id="SSF52821">
    <property type="entry name" value="Rhodanese/Cell cycle control phosphatase"/>
    <property type="match status" value="1"/>
</dbReference>
<dbReference type="SMART" id="SM00450">
    <property type="entry name" value="RHOD"/>
    <property type="match status" value="1"/>
</dbReference>
<comment type="caution">
    <text evidence="2">The sequence shown here is derived from an EMBL/GenBank/DDBJ whole genome shotgun (WGS) entry which is preliminary data.</text>
</comment>
<keyword evidence="3" id="KW-1185">Reference proteome</keyword>
<dbReference type="Proteomes" id="UP001597199">
    <property type="component" value="Unassembled WGS sequence"/>
</dbReference>
<dbReference type="CDD" id="cd00158">
    <property type="entry name" value="RHOD"/>
    <property type="match status" value="1"/>
</dbReference>
<evidence type="ECO:0000313" key="2">
    <source>
        <dbReference type="EMBL" id="MFD1399234.1"/>
    </source>
</evidence>
<dbReference type="PANTHER" id="PTHR43031">
    <property type="entry name" value="FAD-DEPENDENT OXIDOREDUCTASE"/>
    <property type="match status" value="1"/>
</dbReference>
<gene>
    <name evidence="2" type="ORF">ACFQ41_07915</name>
</gene>
<dbReference type="PROSITE" id="PS50206">
    <property type="entry name" value="RHODANESE_3"/>
    <property type="match status" value="1"/>
</dbReference>
<organism evidence="2 3">
    <name type="scientific">Lacticaseibacillus suilingensis</name>
    <dbReference type="NCBI Taxonomy" id="2799577"/>
    <lineage>
        <taxon>Bacteria</taxon>
        <taxon>Bacillati</taxon>
        <taxon>Bacillota</taxon>
        <taxon>Bacilli</taxon>
        <taxon>Lactobacillales</taxon>
        <taxon>Lactobacillaceae</taxon>
        <taxon>Lacticaseibacillus</taxon>
    </lineage>
</organism>
<sequence length="110" mass="12763">MWQKSRLKAVGGEMTPEDFEATMRKAQIIDLREKGDFDAGHILGARNLPYTQLKQRQVELRKDLPVYLYDLTGAMSVRAARKLRKEGFQHLYFLKGGYDNWSGKTKKREA</sequence>
<reference evidence="3" key="1">
    <citation type="journal article" date="2019" name="Int. J. Syst. Evol. Microbiol.">
        <title>The Global Catalogue of Microorganisms (GCM) 10K type strain sequencing project: providing services to taxonomists for standard genome sequencing and annotation.</title>
        <authorList>
            <consortium name="The Broad Institute Genomics Platform"/>
            <consortium name="The Broad Institute Genome Sequencing Center for Infectious Disease"/>
            <person name="Wu L."/>
            <person name="Ma J."/>
        </authorList>
    </citation>
    <scope>NUCLEOTIDE SEQUENCE [LARGE SCALE GENOMIC DNA]</scope>
    <source>
        <strain evidence="3">CCM 9110</strain>
    </source>
</reference>
<dbReference type="InterPro" id="IPR001763">
    <property type="entry name" value="Rhodanese-like_dom"/>
</dbReference>
<dbReference type="InterPro" id="IPR050229">
    <property type="entry name" value="GlpE_sulfurtransferase"/>
</dbReference>
<dbReference type="RefSeq" id="WP_373301005.1">
    <property type="nucleotide sequence ID" value="NZ_BOLV01000002.1"/>
</dbReference>